<evidence type="ECO:0008006" key="2">
    <source>
        <dbReference type="Google" id="ProtNLM"/>
    </source>
</evidence>
<dbReference type="InterPro" id="IPR036388">
    <property type="entry name" value="WH-like_DNA-bd_sf"/>
</dbReference>
<dbReference type="EMBL" id="AY714840">
    <property type="protein sequence ID" value="AAU83048.1"/>
    <property type="molecule type" value="Genomic_DNA"/>
</dbReference>
<dbReference type="SUPFAM" id="SSF46785">
    <property type="entry name" value="Winged helix' DNA-binding domain"/>
    <property type="match status" value="1"/>
</dbReference>
<dbReference type="Gene3D" id="1.10.10.10">
    <property type="entry name" value="Winged helix-like DNA-binding domain superfamily/Winged helix DNA-binding domain"/>
    <property type="match status" value="1"/>
</dbReference>
<gene>
    <name evidence="1" type="ORF">GZ26D6_24</name>
</gene>
<dbReference type="AlphaFoldDB" id="Q64C29"/>
<accession>Q64C29</accession>
<proteinExistence type="predicted"/>
<evidence type="ECO:0000313" key="1">
    <source>
        <dbReference type="EMBL" id="AAU83048.1"/>
    </source>
</evidence>
<name>Q64C29_UNCAG</name>
<reference evidence="1" key="1">
    <citation type="journal article" date="2004" name="Science">
        <title>Reverse methanogenesis: testing the hypothesis with environmental genomics.</title>
        <authorList>
            <person name="Hallam S.J."/>
            <person name="Putnam N."/>
            <person name="Preston C.M."/>
            <person name="Detter J.C."/>
            <person name="Rokhsar D."/>
            <person name="Richardson P.M."/>
            <person name="DeLong E.F."/>
        </authorList>
    </citation>
    <scope>NUCLEOTIDE SEQUENCE</scope>
</reference>
<dbReference type="InterPro" id="IPR036390">
    <property type="entry name" value="WH_DNA-bd_sf"/>
</dbReference>
<reference evidence="1" key="2">
    <citation type="submission" date="2004-08" db="EMBL/GenBank/DDBJ databases">
        <authorList>
            <person name="Putnam N."/>
            <person name="Detter J.C."/>
            <person name="Richardson P.M."/>
            <person name="Rokhsar D."/>
        </authorList>
    </citation>
    <scope>NUCLEOTIDE SEQUENCE</scope>
</reference>
<protein>
    <recommendedName>
        <fullName evidence="2">HTH arsR-type domain-containing protein</fullName>
    </recommendedName>
</protein>
<organism evidence="1">
    <name type="scientific">Uncultured archaeon GZfos26G2</name>
    <dbReference type="NCBI Taxonomy" id="3386331"/>
    <lineage>
        <taxon>Archaea</taxon>
        <taxon>Methanobacteriati</taxon>
        <taxon>Methanobacteriota</taxon>
        <taxon>Stenosarchaea group</taxon>
        <taxon>Methanomicrobia</taxon>
        <taxon>Candidatus Methanophagales</taxon>
        <taxon>Candidatus Methanophagaceae</taxon>
        <taxon>Candidatus Methanophaga</taxon>
    </lineage>
</organism>
<sequence length="99" mass="11505">MKKKKFKYRQKYHPNAFLERKRNVTKGLKARTEILEVLSAREDALTVKSVSGLATLSYSSSFHHLRLLEKEEIVKREGKRPYKWKITGTGQKSLGDLDL</sequence>